<dbReference type="AlphaFoldDB" id="A0AAV1V4W7"/>
<feature type="region of interest" description="Disordered" evidence="1">
    <location>
        <begin position="15"/>
        <end position="34"/>
    </location>
</feature>
<dbReference type="EMBL" id="CAKLBY020000259">
    <property type="protein sequence ID" value="CAK7940697.1"/>
    <property type="molecule type" value="Genomic_DNA"/>
</dbReference>
<name>A0AAV1V4W7_9STRA</name>
<protein>
    <submittedName>
        <fullName evidence="2">Uncharacterized protein</fullName>
    </submittedName>
</protein>
<evidence type="ECO:0000313" key="3">
    <source>
        <dbReference type="Proteomes" id="UP001162060"/>
    </source>
</evidence>
<organism evidence="2 3">
    <name type="scientific">Peronospora matthiolae</name>
    <dbReference type="NCBI Taxonomy" id="2874970"/>
    <lineage>
        <taxon>Eukaryota</taxon>
        <taxon>Sar</taxon>
        <taxon>Stramenopiles</taxon>
        <taxon>Oomycota</taxon>
        <taxon>Peronosporomycetes</taxon>
        <taxon>Peronosporales</taxon>
        <taxon>Peronosporaceae</taxon>
        <taxon>Peronospora</taxon>
    </lineage>
</organism>
<proteinExistence type="predicted"/>
<gene>
    <name evidence="2" type="ORF">PM001_LOCUS25847</name>
</gene>
<accession>A0AAV1V4W7</accession>
<evidence type="ECO:0000256" key="1">
    <source>
        <dbReference type="SAM" id="MobiDB-lite"/>
    </source>
</evidence>
<sequence length="210" mass="22182">MAALFRARKHFLKKGNGTGTSAQGTDDANGAVATPDVSDAVQPTAFDLPTPQFYQCRLQAAQCATSSFAPRRRGAAIADVGYVSGGAEVHLGAFGAVGKMTAETVDYLLHVLEDRKQELLVNGGDKALCAACRDHVGTGAVDDMVKKTSAASEVARIQLSCSTGDDDDHVTGLVRSHSYEALVQLEGILEARHHRIMNDGLLESLPTDIT</sequence>
<dbReference type="Proteomes" id="UP001162060">
    <property type="component" value="Unassembled WGS sequence"/>
</dbReference>
<reference evidence="2" key="1">
    <citation type="submission" date="2024-01" db="EMBL/GenBank/DDBJ databases">
        <authorList>
            <person name="Webb A."/>
        </authorList>
    </citation>
    <scope>NUCLEOTIDE SEQUENCE</scope>
    <source>
        <strain evidence="2">Pm1</strain>
    </source>
</reference>
<evidence type="ECO:0000313" key="2">
    <source>
        <dbReference type="EMBL" id="CAK7940697.1"/>
    </source>
</evidence>
<comment type="caution">
    <text evidence="2">The sequence shown here is derived from an EMBL/GenBank/DDBJ whole genome shotgun (WGS) entry which is preliminary data.</text>
</comment>